<dbReference type="Gene3D" id="3.20.20.70">
    <property type="entry name" value="Aldolase class I"/>
    <property type="match status" value="1"/>
</dbReference>
<dbReference type="GO" id="GO:0003852">
    <property type="term" value="F:2-isopropylmalate synthase activity"/>
    <property type="evidence" value="ECO:0007669"/>
    <property type="project" value="UniProtKB-UniRule"/>
</dbReference>
<comment type="subunit">
    <text evidence="11">Homodimer.</text>
</comment>
<evidence type="ECO:0000256" key="3">
    <source>
        <dbReference type="ARBA" id="ARBA00012973"/>
    </source>
</evidence>
<proteinExistence type="inferred from homology"/>
<evidence type="ECO:0000256" key="7">
    <source>
        <dbReference type="ARBA" id="ARBA00022679"/>
    </source>
</evidence>
<dbReference type="Pfam" id="PF22617">
    <property type="entry name" value="HCS_D2"/>
    <property type="match status" value="1"/>
</dbReference>
<feature type="domain" description="Pyruvate carboxyltransferase" evidence="12">
    <location>
        <begin position="12"/>
        <end position="274"/>
    </location>
</feature>
<dbReference type="InterPro" id="IPR005671">
    <property type="entry name" value="LeuA_bact_synth"/>
</dbReference>
<comment type="catalytic activity">
    <reaction evidence="11">
        <text>3-methyl-2-oxobutanoate + acetyl-CoA + H2O = (2S)-2-isopropylmalate + CoA + H(+)</text>
        <dbReference type="Rhea" id="RHEA:21524"/>
        <dbReference type="ChEBI" id="CHEBI:1178"/>
        <dbReference type="ChEBI" id="CHEBI:11851"/>
        <dbReference type="ChEBI" id="CHEBI:15377"/>
        <dbReference type="ChEBI" id="CHEBI:15378"/>
        <dbReference type="ChEBI" id="CHEBI:57287"/>
        <dbReference type="ChEBI" id="CHEBI:57288"/>
        <dbReference type="EC" id="2.3.3.13"/>
    </reaction>
</comment>
<dbReference type="Gene3D" id="1.10.238.260">
    <property type="match status" value="1"/>
</dbReference>
<dbReference type="InterPro" id="IPR013709">
    <property type="entry name" value="2-isopropylmalate_synth_dimer"/>
</dbReference>
<name>A0A2M8LDY9_9BACT</name>
<dbReference type="Pfam" id="PF00682">
    <property type="entry name" value="HMGL-like"/>
    <property type="match status" value="1"/>
</dbReference>
<dbReference type="CDD" id="cd07940">
    <property type="entry name" value="DRE_TIM_IPMS"/>
    <property type="match status" value="1"/>
</dbReference>
<dbReference type="Pfam" id="PF08502">
    <property type="entry name" value="LeuA_dimer"/>
    <property type="match status" value="1"/>
</dbReference>
<keyword evidence="10 11" id="KW-0100">Branched-chain amino acid biosynthesis</keyword>
<dbReference type="AlphaFoldDB" id="A0A2M8LDY9"/>
<keyword evidence="11" id="KW-0963">Cytoplasm</keyword>
<evidence type="ECO:0000256" key="4">
    <source>
        <dbReference type="ARBA" id="ARBA00018198"/>
    </source>
</evidence>
<dbReference type="PROSITE" id="PS00816">
    <property type="entry name" value="AIPM_HOMOCIT_SYNTH_2"/>
    <property type="match status" value="1"/>
</dbReference>
<reference evidence="13 14" key="1">
    <citation type="submission" date="2017-09" db="EMBL/GenBank/DDBJ databases">
        <title>Depth-based differentiation of microbial function through sediment-hosted aquifers and enrichment of novel symbionts in the deep terrestrial subsurface.</title>
        <authorList>
            <person name="Probst A.J."/>
            <person name="Ladd B."/>
            <person name="Jarett J.K."/>
            <person name="Geller-Mcgrath D.E."/>
            <person name="Sieber C.M."/>
            <person name="Emerson J.B."/>
            <person name="Anantharaman K."/>
            <person name="Thomas B.C."/>
            <person name="Malmstrom R."/>
            <person name="Stieglmeier M."/>
            <person name="Klingl A."/>
            <person name="Woyke T."/>
            <person name="Ryan C.M."/>
            <person name="Banfield J.F."/>
        </authorList>
    </citation>
    <scope>NUCLEOTIDE SEQUENCE [LARGE SCALE GENOMIC DNA]</scope>
    <source>
        <strain evidence="13">CG10_big_fil_rev_8_21_14_0_10_48_11</strain>
    </source>
</reference>
<dbReference type="PANTHER" id="PTHR10277">
    <property type="entry name" value="HOMOCITRATE SYNTHASE-RELATED"/>
    <property type="match status" value="1"/>
</dbReference>
<feature type="binding site" evidence="11">
    <location>
        <position position="245"/>
    </location>
    <ligand>
        <name>Mn(2+)</name>
        <dbReference type="ChEBI" id="CHEBI:29035"/>
    </ligand>
</feature>
<dbReference type="GO" id="GO:0030145">
    <property type="term" value="F:manganese ion binding"/>
    <property type="evidence" value="ECO:0007669"/>
    <property type="project" value="UniProtKB-UniRule"/>
</dbReference>
<evidence type="ECO:0000313" key="14">
    <source>
        <dbReference type="Proteomes" id="UP000231152"/>
    </source>
</evidence>
<evidence type="ECO:0000256" key="10">
    <source>
        <dbReference type="ARBA" id="ARBA00023304"/>
    </source>
</evidence>
<sequence length="523" mass="56564">MGKYRDGSNDWVRIFDTTLRDGEQSPGCTMNVDEKLAVARQLEALGVDVIEAGFAAASPGDLESVKAVARAVDGPVVLSLARTREADIETALRAVDGAKSPGIHVFIATSDIHLRYKLGMSRQEVIDAAAWAVERASRYVDYIEFSAEDASRSDTDYLCQVFGEVIRAGARVCNVPDTTGYGVPDKIRQMFETLRARTESADQVIWSTHCHNDLGLAVANSLAAVEGGARQVECTINGIGERAGNTALEEVVMALNTRYDHFVINTRVNAKQIYLASQTLSKMIGMTIAPTKPIVGANAFAHEAGIHQDGVLKNVRTYEIMRPEDVGRISNTLVLGKHSGRHAFSKALRELGFDPRVINFSDAFTRFKLLADKKGQIFSEDLIVVAIGDESDASQRFVLEDVRVVASLHGDPEVAVTISIDGKSQSATATGDGLIDACYEAIKKSTYVYSVLEGYQAKGLTGGTDALGEVSVLIRTGEIAVRGRGNHTDVVMASALAYVDAINRLELVRLVTTKNRRSNDPVP</sequence>
<dbReference type="PROSITE" id="PS00815">
    <property type="entry name" value="AIPM_HOMOCIT_SYNTH_1"/>
    <property type="match status" value="1"/>
</dbReference>
<dbReference type="InterPro" id="IPR000891">
    <property type="entry name" value="PYR_CT"/>
</dbReference>
<dbReference type="Proteomes" id="UP000231152">
    <property type="component" value="Unassembled WGS sequence"/>
</dbReference>
<dbReference type="EMBL" id="PFET01000012">
    <property type="protein sequence ID" value="PJE75635.1"/>
    <property type="molecule type" value="Genomic_DNA"/>
</dbReference>
<dbReference type="SUPFAM" id="SSF51569">
    <property type="entry name" value="Aldolase"/>
    <property type="match status" value="1"/>
</dbReference>
<dbReference type="GO" id="GO:0005737">
    <property type="term" value="C:cytoplasm"/>
    <property type="evidence" value="ECO:0007669"/>
    <property type="project" value="UniProtKB-UniRule"/>
</dbReference>
<dbReference type="GO" id="GO:0003985">
    <property type="term" value="F:acetyl-CoA C-acetyltransferase activity"/>
    <property type="evidence" value="ECO:0007669"/>
    <property type="project" value="UniProtKB-UniRule"/>
</dbReference>
<keyword evidence="5 11" id="KW-0432">Leucine biosynthesis</keyword>
<feature type="binding site" evidence="11">
    <location>
        <position position="209"/>
    </location>
    <ligand>
        <name>Mn(2+)</name>
        <dbReference type="ChEBI" id="CHEBI:29035"/>
    </ligand>
</feature>
<dbReference type="InterPro" id="IPR036230">
    <property type="entry name" value="LeuA_allosteric_dom_sf"/>
</dbReference>
<comment type="caution">
    <text evidence="13">The sequence shown here is derived from an EMBL/GenBank/DDBJ whole genome shotgun (WGS) entry which is preliminary data.</text>
</comment>
<comment type="function">
    <text evidence="11">Catalyzes the condensation of the acetyl group of acetyl-CoA with 3-methyl-2-oxobutanoate (2-ketoisovalerate) to form 3-carboxy-3-hydroxy-4-methylpentanoate (2-isopropylmalate).</text>
</comment>
<evidence type="ECO:0000256" key="8">
    <source>
        <dbReference type="ARBA" id="ARBA00022723"/>
    </source>
</evidence>
<dbReference type="FunFam" id="1.10.238.260:FF:000001">
    <property type="entry name" value="2-isopropylmalate synthase"/>
    <property type="match status" value="1"/>
</dbReference>
<comment type="cofactor">
    <cofactor evidence="11">
        <name>Mn(2+)</name>
        <dbReference type="ChEBI" id="CHEBI:29035"/>
    </cofactor>
</comment>
<keyword evidence="8 11" id="KW-0479">Metal-binding</keyword>
<comment type="similarity">
    <text evidence="2 11">Belongs to the alpha-IPM synthase/homocitrate synthase family. LeuA type 1 subfamily.</text>
</comment>
<dbReference type="NCBIfam" id="NF002086">
    <property type="entry name" value="PRK00915.1-3"/>
    <property type="match status" value="1"/>
</dbReference>
<keyword evidence="6 11" id="KW-0028">Amino-acid biosynthesis</keyword>
<evidence type="ECO:0000256" key="6">
    <source>
        <dbReference type="ARBA" id="ARBA00022605"/>
    </source>
</evidence>
<dbReference type="InterPro" id="IPR002034">
    <property type="entry name" value="AIPM/Hcit_synth_CS"/>
</dbReference>
<evidence type="ECO:0000256" key="1">
    <source>
        <dbReference type="ARBA" id="ARBA00004689"/>
    </source>
</evidence>
<feature type="region of interest" description="Regulatory domain" evidence="11">
    <location>
        <begin position="398"/>
        <end position="523"/>
    </location>
</feature>
<evidence type="ECO:0000256" key="5">
    <source>
        <dbReference type="ARBA" id="ARBA00022430"/>
    </source>
</evidence>
<evidence type="ECO:0000256" key="2">
    <source>
        <dbReference type="ARBA" id="ARBA00009396"/>
    </source>
</evidence>
<accession>A0A2M8LDY9</accession>
<dbReference type="FunFam" id="3.20.20.70:FF:000010">
    <property type="entry name" value="2-isopropylmalate synthase"/>
    <property type="match status" value="1"/>
</dbReference>
<dbReference type="Gene3D" id="3.30.160.270">
    <property type="match status" value="1"/>
</dbReference>
<dbReference type="HAMAP" id="MF_01025">
    <property type="entry name" value="LeuA_type1"/>
    <property type="match status" value="1"/>
</dbReference>
<dbReference type="SMART" id="SM00917">
    <property type="entry name" value="LeuA_dimer"/>
    <property type="match status" value="1"/>
</dbReference>
<feature type="binding site" evidence="11">
    <location>
        <position position="21"/>
    </location>
    <ligand>
        <name>Mn(2+)</name>
        <dbReference type="ChEBI" id="CHEBI:29035"/>
    </ligand>
</feature>
<feature type="binding site" evidence="11">
    <location>
        <position position="211"/>
    </location>
    <ligand>
        <name>Mn(2+)</name>
        <dbReference type="ChEBI" id="CHEBI:29035"/>
    </ligand>
</feature>
<dbReference type="PROSITE" id="PS50991">
    <property type="entry name" value="PYR_CT"/>
    <property type="match status" value="1"/>
</dbReference>
<dbReference type="EC" id="2.3.3.13" evidence="3 11"/>
<evidence type="ECO:0000256" key="11">
    <source>
        <dbReference type="HAMAP-Rule" id="MF_01025"/>
    </source>
</evidence>
<dbReference type="SUPFAM" id="SSF110921">
    <property type="entry name" value="2-isopropylmalate synthase LeuA, allosteric (dimerisation) domain"/>
    <property type="match status" value="1"/>
</dbReference>
<evidence type="ECO:0000256" key="9">
    <source>
        <dbReference type="ARBA" id="ARBA00023211"/>
    </source>
</evidence>
<evidence type="ECO:0000259" key="12">
    <source>
        <dbReference type="PROSITE" id="PS50991"/>
    </source>
</evidence>
<dbReference type="InterPro" id="IPR054691">
    <property type="entry name" value="LeuA/HCS_post-cat"/>
</dbReference>
<dbReference type="InterPro" id="IPR013785">
    <property type="entry name" value="Aldolase_TIM"/>
</dbReference>
<keyword evidence="9 11" id="KW-0464">Manganese</keyword>
<dbReference type="UniPathway" id="UPA00048">
    <property type="reaction ID" value="UER00070"/>
</dbReference>
<comment type="pathway">
    <text evidence="1 11">Amino-acid biosynthesis; L-leucine biosynthesis; L-leucine from 3-methyl-2-oxobutanoate: step 1/4.</text>
</comment>
<dbReference type="NCBIfam" id="TIGR00973">
    <property type="entry name" value="leuA_bact"/>
    <property type="match status" value="1"/>
</dbReference>
<keyword evidence="7 11" id="KW-0808">Transferase</keyword>
<organism evidence="13 14">
    <name type="scientific">Candidatus Uhrbacteria bacterium CG10_big_fil_rev_8_21_14_0_10_48_11</name>
    <dbReference type="NCBI Taxonomy" id="1975037"/>
    <lineage>
        <taxon>Bacteria</taxon>
        <taxon>Candidatus Uhriibacteriota</taxon>
    </lineage>
</organism>
<dbReference type="GO" id="GO:0009098">
    <property type="term" value="P:L-leucine biosynthetic process"/>
    <property type="evidence" value="ECO:0007669"/>
    <property type="project" value="UniProtKB-UniRule"/>
</dbReference>
<evidence type="ECO:0000313" key="13">
    <source>
        <dbReference type="EMBL" id="PJE75635.1"/>
    </source>
</evidence>
<dbReference type="PANTHER" id="PTHR10277:SF9">
    <property type="entry name" value="2-ISOPROPYLMALATE SYNTHASE 1, CHLOROPLASTIC-RELATED"/>
    <property type="match status" value="1"/>
</dbReference>
<dbReference type="InterPro" id="IPR050073">
    <property type="entry name" value="2-IPM_HCS-like"/>
</dbReference>
<protein>
    <recommendedName>
        <fullName evidence="4 11">2-isopropylmalate synthase</fullName>
        <ecNumber evidence="3 11">2.3.3.13</ecNumber>
    </recommendedName>
    <alternativeName>
        <fullName evidence="11">Alpha-IPM synthase</fullName>
    </alternativeName>
    <alternativeName>
        <fullName evidence="11">Alpha-isopropylmalate synthase</fullName>
    </alternativeName>
</protein>
<gene>
    <name evidence="11" type="primary">leuA</name>
    <name evidence="13" type="ORF">COV04_03490</name>
</gene>